<gene>
    <name evidence="1" type="ORF">jaqu_26600</name>
</gene>
<evidence type="ECO:0000313" key="2">
    <source>
        <dbReference type="Proteomes" id="UP000032232"/>
    </source>
</evidence>
<organism evidence="1 2">
    <name type="scientific">Jannaschia aquimarina</name>
    <dbReference type="NCBI Taxonomy" id="935700"/>
    <lineage>
        <taxon>Bacteria</taxon>
        <taxon>Pseudomonadati</taxon>
        <taxon>Pseudomonadota</taxon>
        <taxon>Alphaproteobacteria</taxon>
        <taxon>Rhodobacterales</taxon>
        <taxon>Roseobacteraceae</taxon>
        <taxon>Jannaschia</taxon>
    </lineage>
</organism>
<accession>A0A0D1D6D8</accession>
<sequence length="81" mass="8557">MTTLPGETEALAKGLAAAIRESAHASMKATLPDGIEDSDEYAVFDVPTGIVQVSPFRNVAVEGSVDHRLVSAARELIDAFE</sequence>
<dbReference type="EMBL" id="JYFE01000048">
    <property type="protein sequence ID" value="KIT15563.1"/>
    <property type="molecule type" value="Genomic_DNA"/>
</dbReference>
<keyword evidence="2" id="KW-1185">Reference proteome</keyword>
<dbReference type="PATRIC" id="fig|935700.4.peg.2749"/>
<proteinExistence type="predicted"/>
<evidence type="ECO:0000313" key="1">
    <source>
        <dbReference type="EMBL" id="KIT15563.1"/>
    </source>
</evidence>
<dbReference type="AlphaFoldDB" id="A0A0D1D6D8"/>
<reference evidence="1 2" key="1">
    <citation type="submission" date="2015-02" db="EMBL/GenBank/DDBJ databases">
        <title>Genome Sequence of Jannaschia aquimarina DSM28248, a member of the Roseobacter clade.</title>
        <authorList>
            <person name="Voget S."/>
            <person name="Daniel R."/>
        </authorList>
    </citation>
    <scope>NUCLEOTIDE SEQUENCE [LARGE SCALE GENOMIC DNA]</scope>
    <source>
        <strain evidence="1 2">GSW-M26</strain>
    </source>
</reference>
<dbReference type="Proteomes" id="UP000032232">
    <property type="component" value="Unassembled WGS sequence"/>
</dbReference>
<dbReference type="STRING" id="935700.jaqu_26600"/>
<name>A0A0D1D6D8_9RHOB</name>
<comment type="caution">
    <text evidence="1">The sequence shown here is derived from an EMBL/GenBank/DDBJ whole genome shotgun (WGS) entry which is preliminary data.</text>
</comment>
<protein>
    <submittedName>
        <fullName evidence="1">Uncharacterized protein</fullName>
    </submittedName>
</protein>